<keyword evidence="3" id="KW-1185">Reference proteome</keyword>
<evidence type="ECO:0000256" key="1">
    <source>
        <dbReference type="SAM" id="MobiDB-lite"/>
    </source>
</evidence>
<protein>
    <submittedName>
        <fullName evidence="2">Uncharacterized protein</fullName>
    </submittedName>
</protein>
<evidence type="ECO:0000313" key="3">
    <source>
        <dbReference type="Proteomes" id="UP000324222"/>
    </source>
</evidence>
<comment type="caution">
    <text evidence="2">The sequence shown here is derived from an EMBL/GenBank/DDBJ whole genome shotgun (WGS) entry which is preliminary data.</text>
</comment>
<feature type="region of interest" description="Disordered" evidence="1">
    <location>
        <begin position="65"/>
        <end position="98"/>
    </location>
</feature>
<accession>A0A5B7JHU8</accession>
<name>A0A5B7JHU8_PORTR</name>
<evidence type="ECO:0000313" key="2">
    <source>
        <dbReference type="EMBL" id="MPC93816.1"/>
    </source>
</evidence>
<dbReference type="EMBL" id="VSRR010096217">
    <property type="protein sequence ID" value="MPC93816.1"/>
    <property type="molecule type" value="Genomic_DNA"/>
</dbReference>
<organism evidence="2 3">
    <name type="scientific">Portunus trituberculatus</name>
    <name type="common">Swimming crab</name>
    <name type="synonym">Neptunus trituberculatus</name>
    <dbReference type="NCBI Taxonomy" id="210409"/>
    <lineage>
        <taxon>Eukaryota</taxon>
        <taxon>Metazoa</taxon>
        <taxon>Ecdysozoa</taxon>
        <taxon>Arthropoda</taxon>
        <taxon>Crustacea</taxon>
        <taxon>Multicrustacea</taxon>
        <taxon>Malacostraca</taxon>
        <taxon>Eumalacostraca</taxon>
        <taxon>Eucarida</taxon>
        <taxon>Decapoda</taxon>
        <taxon>Pleocyemata</taxon>
        <taxon>Brachyura</taxon>
        <taxon>Eubrachyura</taxon>
        <taxon>Portunoidea</taxon>
        <taxon>Portunidae</taxon>
        <taxon>Portuninae</taxon>
        <taxon>Portunus</taxon>
    </lineage>
</organism>
<dbReference type="AlphaFoldDB" id="A0A5B7JHU8"/>
<proteinExistence type="predicted"/>
<dbReference type="Proteomes" id="UP000324222">
    <property type="component" value="Unassembled WGS sequence"/>
</dbReference>
<reference evidence="2 3" key="1">
    <citation type="submission" date="2019-05" db="EMBL/GenBank/DDBJ databases">
        <title>Another draft genome of Portunus trituberculatus and its Hox gene families provides insights of decapod evolution.</title>
        <authorList>
            <person name="Jeong J.-H."/>
            <person name="Song I."/>
            <person name="Kim S."/>
            <person name="Choi T."/>
            <person name="Kim D."/>
            <person name="Ryu S."/>
            <person name="Kim W."/>
        </authorList>
    </citation>
    <scope>NUCLEOTIDE SEQUENCE [LARGE SCALE GENOMIC DNA]</scope>
    <source>
        <tissue evidence="2">Muscle</tissue>
    </source>
</reference>
<gene>
    <name evidence="2" type="ORF">E2C01_088957</name>
</gene>
<sequence>MNLHRVAPPPVVCRPSLVPEPRGTPEGPRHYLLTNLAQVTELRGVTCSADVLLVCSEKHKHVKSGNIQESGGEGALFRHKGPSSAAPLASRLSGSRTW</sequence>
<feature type="compositionally biased region" description="Low complexity" evidence="1">
    <location>
        <begin position="82"/>
        <end position="98"/>
    </location>
</feature>